<evidence type="ECO:0000259" key="4">
    <source>
        <dbReference type="Pfam" id="PF25881"/>
    </source>
</evidence>
<evidence type="ECO:0000313" key="6">
    <source>
        <dbReference type="EMBL" id="SEG75468.1"/>
    </source>
</evidence>
<dbReference type="Pfam" id="PF25881">
    <property type="entry name" value="HH_YBHG"/>
    <property type="match status" value="1"/>
</dbReference>
<accession>A0A1H6CRG4</accession>
<protein>
    <submittedName>
        <fullName evidence="6">HlyD family secretion protein</fullName>
    </submittedName>
</protein>
<dbReference type="InterPro" id="IPR050465">
    <property type="entry name" value="UPF0194_transport"/>
</dbReference>
<dbReference type="Gene3D" id="1.10.287.470">
    <property type="entry name" value="Helix hairpin bin"/>
    <property type="match status" value="1"/>
</dbReference>
<evidence type="ECO:0000259" key="5">
    <source>
        <dbReference type="Pfam" id="PF25954"/>
    </source>
</evidence>
<dbReference type="Pfam" id="PF25954">
    <property type="entry name" value="Beta-barrel_RND_2"/>
    <property type="match status" value="1"/>
</dbReference>
<name>A0A1H6CRG4_9GAMM</name>
<keyword evidence="7" id="KW-1185">Reference proteome</keyword>
<dbReference type="SUPFAM" id="SSF111369">
    <property type="entry name" value="HlyD-like secretion proteins"/>
    <property type="match status" value="1"/>
</dbReference>
<feature type="domain" description="YbhG-like alpha-helical hairpin" evidence="4">
    <location>
        <begin position="4"/>
        <end position="109"/>
    </location>
</feature>
<comment type="subcellular location">
    <subcellularLocation>
        <location evidence="1">Cell envelope</location>
    </subcellularLocation>
</comment>
<proteinExistence type="predicted"/>
<dbReference type="AlphaFoldDB" id="A0A1H6CRG4"/>
<evidence type="ECO:0000256" key="2">
    <source>
        <dbReference type="ARBA" id="ARBA00023054"/>
    </source>
</evidence>
<dbReference type="Gene3D" id="2.40.30.170">
    <property type="match status" value="1"/>
</dbReference>
<keyword evidence="2 3" id="KW-0175">Coiled coil</keyword>
<evidence type="ECO:0000256" key="3">
    <source>
        <dbReference type="SAM" id="Coils"/>
    </source>
</evidence>
<dbReference type="Proteomes" id="UP000236745">
    <property type="component" value="Unassembled WGS sequence"/>
</dbReference>
<evidence type="ECO:0000256" key="1">
    <source>
        <dbReference type="ARBA" id="ARBA00004196"/>
    </source>
</evidence>
<dbReference type="EMBL" id="FNVQ01000004">
    <property type="protein sequence ID" value="SEG75468.1"/>
    <property type="molecule type" value="Genomic_DNA"/>
</dbReference>
<reference evidence="6 7" key="1">
    <citation type="submission" date="2016-10" db="EMBL/GenBank/DDBJ databases">
        <authorList>
            <person name="de Groot N.N."/>
        </authorList>
    </citation>
    <scope>NUCLEOTIDE SEQUENCE [LARGE SCALE GENOMIC DNA]</scope>
    <source>
        <strain evidence="6 7">DSM 22012</strain>
    </source>
</reference>
<dbReference type="GO" id="GO:0030313">
    <property type="term" value="C:cell envelope"/>
    <property type="evidence" value="ECO:0007669"/>
    <property type="project" value="UniProtKB-SubCell"/>
</dbReference>
<sequence>MAKLHNGSRPEEIAQAAAQFSAAEAELELAQSQLNRLEDVKRRTDGRGVSAQDIDTAATRVRAARAQLAVQAEALKLAQTGPRDEDIAAAEAQLETLNADLALLNHQLDQSRLIAPTDARVRARLLEPGDIASPQRPVFTLALNDPKWVRVYVSEPDMGHLKPGMQANIYTDSFPEQPVAGTVGYISSVAEFTPKNVQTESLRTALVYEVRVLVDDPDNRLRMGMPATVRINLNASADTQNGQAQ</sequence>
<feature type="coiled-coil region" evidence="3">
    <location>
        <begin position="13"/>
        <end position="47"/>
    </location>
</feature>
<dbReference type="InterPro" id="IPR058792">
    <property type="entry name" value="Beta-barrel_RND_2"/>
</dbReference>
<evidence type="ECO:0000313" key="7">
    <source>
        <dbReference type="Proteomes" id="UP000236745"/>
    </source>
</evidence>
<feature type="domain" description="CusB-like beta-barrel" evidence="5">
    <location>
        <begin position="148"/>
        <end position="232"/>
    </location>
</feature>
<dbReference type="InterPro" id="IPR059052">
    <property type="entry name" value="HH_YbhG-like"/>
</dbReference>
<dbReference type="PANTHER" id="PTHR32347:SF23">
    <property type="entry name" value="BLL5650 PROTEIN"/>
    <property type="match status" value="1"/>
</dbReference>
<dbReference type="RefSeq" id="WP_200826828.1">
    <property type="nucleotide sequence ID" value="NZ_FNVQ01000004.1"/>
</dbReference>
<gene>
    <name evidence="6" type="ORF">SAMN05444390_10463</name>
</gene>
<dbReference type="PANTHER" id="PTHR32347">
    <property type="entry name" value="EFFLUX SYSTEM COMPONENT YKNX-RELATED"/>
    <property type="match status" value="1"/>
</dbReference>
<organism evidence="6 7">
    <name type="scientific">Marinobacterium lutimaris</name>
    <dbReference type="NCBI Taxonomy" id="568106"/>
    <lineage>
        <taxon>Bacteria</taxon>
        <taxon>Pseudomonadati</taxon>
        <taxon>Pseudomonadota</taxon>
        <taxon>Gammaproteobacteria</taxon>
        <taxon>Oceanospirillales</taxon>
        <taxon>Oceanospirillaceae</taxon>
        <taxon>Marinobacterium</taxon>
    </lineage>
</organism>